<dbReference type="PROSITE" id="PS50957">
    <property type="entry name" value="JOSEPHIN"/>
    <property type="match status" value="1"/>
</dbReference>
<comment type="subcellular location">
    <subcellularLocation>
        <location evidence="2">Nucleus</location>
    </subcellularLocation>
</comment>
<evidence type="ECO:0000256" key="2">
    <source>
        <dbReference type="ARBA" id="ARBA00004123"/>
    </source>
</evidence>
<evidence type="ECO:0000256" key="8">
    <source>
        <dbReference type="ARBA" id="ARBA00023015"/>
    </source>
</evidence>
<evidence type="ECO:0000259" key="13">
    <source>
        <dbReference type="PROSITE" id="PS50957"/>
    </source>
</evidence>
<feature type="region of interest" description="Disordered" evidence="12">
    <location>
        <begin position="292"/>
        <end position="353"/>
    </location>
</feature>
<proteinExistence type="predicted"/>
<dbReference type="GO" id="GO:0004843">
    <property type="term" value="F:cysteine-type deubiquitinase activity"/>
    <property type="evidence" value="ECO:0007669"/>
    <property type="project" value="UniProtKB-EC"/>
</dbReference>
<gene>
    <name evidence="14" type="ORF">UJA718_LOCUS9355</name>
</gene>
<dbReference type="GO" id="GO:0005634">
    <property type="term" value="C:nucleus"/>
    <property type="evidence" value="ECO:0007669"/>
    <property type="project" value="UniProtKB-SubCell"/>
</dbReference>
<evidence type="ECO:0000256" key="6">
    <source>
        <dbReference type="ARBA" id="ARBA00022801"/>
    </source>
</evidence>
<evidence type="ECO:0000256" key="7">
    <source>
        <dbReference type="ARBA" id="ARBA00022807"/>
    </source>
</evidence>
<dbReference type="SMART" id="SM01246">
    <property type="entry name" value="Josephin"/>
    <property type="match status" value="1"/>
</dbReference>
<reference evidence="14" key="1">
    <citation type="submission" date="2021-02" db="EMBL/GenBank/DDBJ databases">
        <authorList>
            <person name="Nowell W R."/>
        </authorList>
    </citation>
    <scope>NUCLEOTIDE SEQUENCE</scope>
</reference>
<evidence type="ECO:0000256" key="5">
    <source>
        <dbReference type="ARBA" id="ARBA00022786"/>
    </source>
</evidence>
<dbReference type="InterPro" id="IPR033865">
    <property type="entry name" value="Ataxin-3"/>
</dbReference>
<dbReference type="Pfam" id="PF02099">
    <property type="entry name" value="Josephin"/>
    <property type="match status" value="1"/>
</dbReference>
<dbReference type="InterPro" id="IPR006155">
    <property type="entry name" value="Josephin"/>
</dbReference>
<dbReference type="EC" id="3.4.19.12" evidence="3"/>
<dbReference type="GO" id="GO:0016579">
    <property type="term" value="P:protein deubiquitination"/>
    <property type="evidence" value="ECO:0007669"/>
    <property type="project" value="InterPro"/>
</dbReference>
<organism evidence="14 15">
    <name type="scientific">Rotaria socialis</name>
    <dbReference type="NCBI Taxonomy" id="392032"/>
    <lineage>
        <taxon>Eukaryota</taxon>
        <taxon>Metazoa</taxon>
        <taxon>Spiralia</taxon>
        <taxon>Gnathifera</taxon>
        <taxon>Rotifera</taxon>
        <taxon>Eurotatoria</taxon>
        <taxon>Bdelloidea</taxon>
        <taxon>Philodinida</taxon>
        <taxon>Philodinidae</taxon>
        <taxon>Rotaria</taxon>
    </lineage>
</organism>
<keyword evidence="8" id="KW-0805">Transcription regulation</keyword>
<evidence type="ECO:0000256" key="11">
    <source>
        <dbReference type="PROSITE-ProRule" id="PRU00331"/>
    </source>
</evidence>
<feature type="compositionally biased region" description="Polar residues" evidence="12">
    <location>
        <begin position="307"/>
        <end position="353"/>
    </location>
</feature>
<evidence type="ECO:0000256" key="12">
    <source>
        <dbReference type="SAM" id="MobiDB-lite"/>
    </source>
</evidence>
<name>A0A820EJQ4_9BILA</name>
<dbReference type="Proteomes" id="UP000663873">
    <property type="component" value="Unassembled WGS sequence"/>
</dbReference>
<dbReference type="GO" id="GO:0006508">
    <property type="term" value="P:proteolysis"/>
    <property type="evidence" value="ECO:0007669"/>
    <property type="project" value="UniProtKB-KW"/>
</dbReference>
<comment type="caution">
    <text evidence="11">Lacks conserved residue(s) required for the propagation of feature annotation.</text>
</comment>
<evidence type="ECO:0000313" key="15">
    <source>
        <dbReference type="Proteomes" id="UP000663873"/>
    </source>
</evidence>
<dbReference type="AlphaFoldDB" id="A0A820EJQ4"/>
<dbReference type="PANTHER" id="PTHR14159:SF0">
    <property type="entry name" value="ATAXIN-3-RELATED"/>
    <property type="match status" value="1"/>
</dbReference>
<dbReference type="EMBL" id="CAJOBP010001038">
    <property type="protein sequence ID" value="CAF4247878.1"/>
    <property type="molecule type" value="Genomic_DNA"/>
</dbReference>
<sequence length="423" mass="47050">MDKVAARTGIYHEHQQSALCGQHALNNLLQSSVFSVDSLVEIAKHLDNEERNVLTSSQYDVSKNMNDLPKLIMDNKIIDNINDLNNYMNEKITVPQHVYNEYQKNPNDPQIQQKLLQYVPKHIADQLMPTNVDPSHPQHDRAHPVLIMAVQSKSNTALSTIPQCDYPRPRHNSSVLSADHVPQYIVNNPGLLNSNEREQQRMLFSSPLTIVHQSSNKNDPFTDNRGAQQMIQSLTGFDTQKNNLTPYTTTEKVSDAPENSPSINSPFYKDPIEEWNQQQMEAAIAASLITNNPTTTTTTKPEETSERTVTTNVSAANLGQTPSMNQPPTTASEPERISMTNLGGTSSTNSARTPTLKLSTKSLNAAIPTTTNLSPPTIASHDVVKSLNIEGNLIVLRKSLKCLIQYKKLDQSNFSKHSSESFN</sequence>
<evidence type="ECO:0000256" key="3">
    <source>
        <dbReference type="ARBA" id="ARBA00012759"/>
    </source>
</evidence>
<evidence type="ECO:0000256" key="1">
    <source>
        <dbReference type="ARBA" id="ARBA00000707"/>
    </source>
</evidence>
<keyword evidence="10" id="KW-0539">Nucleus</keyword>
<comment type="caution">
    <text evidence="14">The sequence shown here is derived from an EMBL/GenBank/DDBJ whole genome shotgun (WGS) entry which is preliminary data.</text>
</comment>
<keyword evidence="9" id="KW-0804">Transcription</keyword>
<evidence type="ECO:0000256" key="4">
    <source>
        <dbReference type="ARBA" id="ARBA00022670"/>
    </source>
</evidence>
<dbReference type="PANTHER" id="PTHR14159">
    <property type="entry name" value="ATAXIN-3-RELATED"/>
    <property type="match status" value="1"/>
</dbReference>
<keyword evidence="4" id="KW-0645">Protease</keyword>
<protein>
    <recommendedName>
        <fullName evidence="3">ubiquitinyl hydrolase 1</fullName>
        <ecNumber evidence="3">3.4.19.12</ecNumber>
    </recommendedName>
</protein>
<accession>A0A820EJQ4</accession>
<keyword evidence="15" id="KW-1185">Reference proteome</keyword>
<keyword evidence="5" id="KW-0833">Ubl conjugation pathway</keyword>
<evidence type="ECO:0000313" key="14">
    <source>
        <dbReference type="EMBL" id="CAF4247878.1"/>
    </source>
</evidence>
<keyword evidence="6" id="KW-0378">Hydrolase</keyword>
<comment type="catalytic activity">
    <reaction evidence="1">
        <text>Thiol-dependent hydrolysis of ester, thioester, amide, peptide and isopeptide bonds formed by the C-terminal Gly of ubiquitin (a 76-residue protein attached to proteins as an intracellular targeting signal).</text>
        <dbReference type="EC" id="3.4.19.12"/>
    </reaction>
</comment>
<evidence type="ECO:0000256" key="9">
    <source>
        <dbReference type="ARBA" id="ARBA00023163"/>
    </source>
</evidence>
<feature type="domain" description="Josephin" evidence="13">
    <location>
        <begin position="7"/>
        <end position="55"/>
    </location>
</feature>
<evidence type="ECO:0000256" key="10">
    <source>
        <dbReference type="ARBA" id="ARBA00023242"/>
    </source>
</evidence>
<keyword evidence="7" id="KW-0788">Thiol protease</keyword>